<keyword evidence="2 7" id="KW-0812">Transmembrane</keyword>
<feature type="transmembrane region" description="Helical" evidence="7">
    <location>
        <begin position="32"/>
        <end position="58"/>
    </location>
</feature>
<name>A0A9J5Y9S5_SOLCO</name>
<dbReference type="OrthoDB" id="10040922at2759"/>
<dbReference type="Proteomes" id="UP000824120">
    <property type="component" value="Chromosome 7"/>
</dbReference>
<dbReference type="GO" id="GO:0005886">
    <property type="term" value="C:plasma membrane"/>
    <property type="evidence" value="ECO:0007669"/>
    <property type="project" value="TreeGrafter"/>
</dbReference>
<dbReference type="Pfam" id="PF13962">
    <property type="entry name" value="PGG"/>
    <property type="match status" value="1"/>
</dbReference>
<evidence type="ECO:0000256" key="7">
    <source>
        <dbReference type="SAM" id="Phobius"/>
    </source>
</evidence>
<proteinExistence type="predicted"/>
<evidence type="ECO:0000256" key="4">
    <source>
        <dbReference type="ARBA" id="ARBA00022989"/>
    </source>
</evidence>
<keyword evidence="5" id="KW-0040">ANK repeat</keyword>
<dbReference type="InterPro" id="IPR026961">
    <property type="entry name" value="PGG_dom"/>
</dbReference>
<dbReference type="PANTHER" id="PTHR24186">
    <property type="entry name" value="PROTEIN PHOSPHATASE 1 REGULATORY SUBUNIT"/>
    <property type="match status" value="1"/>
</dbReference>
<comment type="caution">
    <text evidence="9">The sequence shown here is derived from an EMBL/GenBank/DDBJ whole genome shotgun (WGS) entry which is preliminary data.</text>
</comment>
<dbReference type="PANTHER" id="PTHR24186:SF50">
    <property type="entry name" value="ANKYRIN REPEAT-CONTAINING PROTEIN ITN1-LIKE ISOFORM X1"/>
    <property type="match status" value="1"/>
</dbReference>
<sequence>MTVTFAAGFTLPGGLENDNGPNKGMAILIKKAAFRAFIISDVLAFTCSAATICIYFTMADSDADVD</sequence>
<keyword evidence="6 7" id="KW-0472">Membrane</keyword>
<gene>
    <name evidence="9" type="ORF">H5410_038715</name>
</gene>
<reference evidence="9 10" key="1">
    <citation type="submission" date="2020-09" db="EMBL/GenBank/DDBJ databases">
        <title>De no assembly of potato wild relative species, Solanum commersonii.</title>
        <authorList>
            <person name="Cho K."/>
        </authorList>
    </citation>
    <scope>NUCLEOTIDE SEQUENCE [LARGE SCALE GENOMIC DNA]</scope>
    <source>
        <strain evidence="9">LZ3.2</strain>
        <tissue evidence="9">Leaf</tissue>
    </source>
</reference>
<accession>A0A9J5Y9S5</accession>
<evidence type="ECO:0000256" key="5">
    <source>
        <dbReference type="ARBA" id="ARBA00023043"/>
    </source>
</evidence>
<feature type="domain" description="PGG" evidence="8">
    <location>
        <begin position="2"/>
        <end position="58"/>
    </location>
</feature>
<evidence type="ECO:0000313" key="9">
    <source>
        <dbReference type="EMBL" id="KAG5597483.1"/>
    </source>
</evidence>
<keyword evidence="10" id="KW-1185">Reference proteome</keyword>
<evidence type="ECO:0000256" key="3">
    <source>
        <dbReference type="ARBA" id="ARBA00022737"/>
    </source>
</evidence>
<organism evidence="9 10">
    <name type="scientific">Solanum commersonii</name>
    <name type="common">Commerson's wild potato</name>
    <name type="synonym">Commerson's nightshade</name>
    <dbReference type="NCBI Taxonomy" id="4109"/>
    <lineage>
        <taxon>Eukaryota</taxon>
        <taxon>Viridiplantae</taxon>
        <taxon>Streptophyta</taxon>
        <taxon>Embryophyta</taxon>
        <taxon>Tracheophyta</taxon>
        <taxon>Spermatophyta</taxon>
        <taxon>Magnoliopsida</taxon>
        <taxon>eudicotyledons</taxon>
        <taxon>Gunneridae</taxon>
        <taxon>Pentapetalae</taxon>
        <taxon>asterids</taxon>
        <taxon>lamiids</taxon>
        <taxon>Solanales</taxon>
        <taxon>Solanaceae</taxon>
        <taxon>Solanoideae</taxon>
        <taxon>Solaneae</taxon>
        <taxon>Solanum</taxon>
    </lineage>
</organism>
<evidence type="ECO:0000256" key="2">
    <source>
        <dbReference type="ARBA" id="ARBA00022692"/>
    </source>
</evidence>
<dbReference type="AlphaFoldDB" id="A0A9J5Y9S5"/>
<keyword evidence="4 7" id="KW-1133">Transmembrane helix</keyword>
<evidence type="ECO:0000256" key="1">
    <source>
        <dbReference type="ARBA" id="ARBA00004141"/>
    </source>
</evidence>
<comment type="subcellular location">
    <subcellularLocation>
        <location evidence="1">Membrane</location>
        <topology evidence="1">Multi-pass membrane protein</topology>
    </subcellularLocation>
</comment>
<evidence type="ECO:0000256" key="6">
    <source>
        <dbReference type="ARBA" id="ARBA00023136"/>
    </source>
</evidence>
<keyword evidence="3" id="KW-0677">Repeat</keyword>
<dbReference type="EMBL" id="JACXVP010000007">
    <property type="protein sequence ID" value="KAG5597483.1"/>
    <property type="molecule type" value="Genomic_DNA"/>
</dbReference>
<evidence type="ECO:0000313" key="10">
    <source>
        <dbReference type="Proteomes" id="UP000824120"/>
    </source>
</evidence>
<evidence type="ECO:0000259" key="8">
    <source>
        <dbReference type="Pfam" id="PF13962"/>
    </source>
</evidence>
<protein>
    <recommendedName>
        <fullName evidence="8">PGG domain-containing protein</fullName>
    </recommendedName>
</protein>